<evidence type="ECO:0000256" key="1">
    <source>
        <dbReference type="SAM" id="MobiDB-lite"/>
    </source>
</evidence>
<proteinExistence type="predicted"/>
<dbReference type="Gene3D" id="1.10.8.10">
    <property type="entry name" value="DNA helicase RuvA subunit, C-terminal domain"/>
    <property type="match status" value="1"/>
</dbReference>
<sequence>MSKRGPKIGDAISLWNFAPSPGFTKEEVVILKYCLMYYGVGRWVQILDSGFLPGKVIQQLNCQTQRLIGQQSLAAYTGLHVNVDQIRKDNEQKEGERKGGLLINSGPNPTREIRARWQAEAKEKYGLTEEERQSYKDELDAFKLDRDRSKIEESLQASSTLDTAALEKEALVGLLKKLRANLVKLNGAREAGGASAPGDQGSGACDAEATTPAGGEEKKEEEKSEPTGKRGGQGRGGRDSLEVAPKKSGSRTPAMIGGKRAKRQSGALHTGEENKDPEALQSILDMGFNKKMALDALKESNFVLQDAVLWLMQNVA</sequence>
<dbReference type="SUPFAM" id="SSF46934">
    <property type="entry name" value="UBA-like"/>
    <property type="match status" value="1"/>
</dbReference>
<organism evidence="2 3">
    <name type="scientific">Chloropicon roscoffensis</name>
    <dbReference type="NCBI Taxonomy" id="1461544"/>
    <lineage>
        <taxon>Eukaryota</taxon>
        <taxon>Viridiplantae</taxon>
        <taxon>Chlorophyta</taxon>
        <taxon>Chloropicophyceae</taxon>
        <taxon>Chloropicales</taxon>
        <taxon>Chloropicaceae</taxon>
        <taxon>Chloropicon</taxon>
    </lineage>
</organism>
<dbReference type="PANTHER" id="PTHR41733">
    <property type="entry name" value="UBIQUITIN-ASSOCIATED/TRANSLATION ELONGATION FACTOR EF1B, N-TERMINAL, EUKARYOTE"/>
    <property type="match status" value="1"/>
</dbReference>
<protein>
    <submittedName>
        <fullName evidence="2">UBA domain-containing protein</fullName>
    </submittedName>
</protein>
<gene>
    <name evidence="2" type="ORF">HKI87_03g21140</name>
</gene>
<accession>A0AAX4P2G4</accession>
<dbReference type="InterPro" id="IPR009060">
    <property type="entry name" value="UBA-like_sf"/>
</dbReference>
<dbReference type="AlphaFoldDB" id="A0AAX4P2G4"/>
<keyword evidence="3" id="KW-1185">Reference proteome</keyword>
<dbReference type="PANTHER" id="PTHR41733:SF1">
    <property type="entry name" value="CHROMOSOME UNDETERMINED SCAFFOLD_30, WHOLE GENOME SHOTGUN SEQUENCE"/>
    <property type="match status" value="1"/>
</dbReference>
<dbReference type="EMBL" id="CP151503">
    <property type="protein sequence ID" value="WZN60580.1"/>
    <property type="molecule type" value="Genomic_DNA"/>
</dbReference>
<feature type="compositionally biased region" description="Basic and acidic residues" evidence="1">
    <location>
        <begin position="215"/>
        <end position="228"/>
    </location>
</feature>
<feature type="compositionally biased region" description="Basic and acidic residues" evidence="1">
    <location>
        <begin position="236"/>
        <end position="245"/>
    </location>
</feature>
<evidence type="ECO:0000313" key="3">
    <source>
        <dbReference type="Proteomes" id="UP001472866"/>
    </source>
</evidence>
<feature type="region of interest" description="Disordered" evidence="1">
    <location>
        <begin position="190"/>
        <end position="278"/>
    </location>
</feature>
<evidence type="ECO:0000313" key="2">
    <source>
        <dbReference type="EMBL" id="WZN60580.1"/>
    </source>
</evidence>
<dbReference type="Proteomes" id="UP001472866">
    <property type="component" value="Chromosome 03"/>
</dbReference>
<reference evidence="2 3" key="1">
    <citation type="submission" date="2024-03" db="EMBL/GenBank/DDBJ databases">
        <title>Complete genome sequence of the green alga Chloropicon roscoffensis RCC1871.</title>
        <authorList>
            <person name="Lemieux C."/>
            <person name="Pombert J.-F."/>
            <person name="Otis C."/>
            <person name="Turmel M."/>
        </authorList>
    </citation>
    <scope>NUCLEOTIDE SEQUENCE [LARGE SCALE GENOMIC DNA]</scope>
    <source>
        <strain evidence="2 3">RCC1871</strain>
    </source>
</reference>
<name>A0AAX4P2G4_9CHLO</name>